<accession>A0A8T1V804</accession>
<gene>
    <name evidence="2" type="ORF">PHYBOEH_001543</name>
</gene>
<dbReference type="AlphaFoldDB" id="A0A8T1V804"/>
<evidence type="ECO:0000256" key="1">
    <source>
        <dbReference type="SAM" id="Phobius"/>
    </source>
</evidence>
<feature type="transmembrane region" description="Helical" evidence="1">
    <location>
        <begin position="7"/>
        <end position="30"/>
    </location>
</feature>
<name>A0A8T1V804_9STRA</name>
<keyword evidence="1" id="KW-0472">Membrane</keyword>
<evidence type="ECO:0000313" key="3">
    <source>
        <dbReference type="Proteomes" id="UP000693981"/>
    </source>
</evidence>
<evidence type="ECO:0000313" key="2">
    <source>
        <dbReference type="EMBL" id="KAG7376420.1"/>
    </source>
</evidence>
<feature type="transmembrane region" description="Helical" evidence="1">
    <location>
        <begin position="179"/>
        <end position="203"/>
    </location>
</feature>
<sequence length="273" mass="29625">MHFNKSAFGALLMICFGTLYTIVAFALPMWTVNKTVNAALSDEVTSTNFKAGLMGFCVDSELTNSTTTLDHCFYYKFGSTYDDLSVLNDKIWSTYGGSGICAAYGDAGDVSDATQLEYVTVLATAAGMDAEQFDKFLDKSCGLLGMATMTFGGMSFSNGLMAIVTFIATMTCRKGNKKWVGASYFFPGVSAVTAALTFVLWIVQAKPLGEEDDTSLKTSFFLMIVAMVHYPAAVYMYWRYQNEQRQMSEGKATVDVTYTGAGTPIASAPEETV</sequence>
<reference evidence="2" key="1">
    <citation type="submission" date="2021-02" db="EMBL/GenBank/DDBJ databases">
        <authorList>
            <person name="Palmer J.M."/>
        </authorList>
    </citation>
    <scope>NUCLEOTIDE SEQUENCE</scope>
    <source>
        <strain evidence="2">SCRP23</strain>
    </source>
</reference>
<keyword evidence="1" id="KW-0812">Transmembrane</keyword>
<feature type="transmembrane region" description="Helical" evidence="1">
    <location>
        <begin position="218"/>
        <end position="238"/>
    </location>
</feature>
<organism evidence="2 3">
    <name type="scientific">Phytophthora boehmeriae</name>
    <dbReference type="NCBI Taxonomy" id="109152"/>
    <lineage>
        <taxon>Eukaryota</taxon>
        <taxon>Sar</taxon>
        <taxon>Stramenopiles</taxon>
        <taxon>Oomycota</taxon>
        <taxon>Peronosporomycetes</taxon>
        <taxon>Peronosporales</taxon>
        <taxon>Peronosporaceae</taxon>
        <taxon>Phytophthora</taxon>
    </lineage>
</organism>
<proteinExistence type="predicted"/>
<keyword evidence="3" id="KW-1185">Reference proteome</keyword>
<dbReference type="OrthoDB" id="98130at2759"/>
<dbReference type="Proteomes" id="UP000693981">
    <property type="component" value="Unassembled WGS sequence"/>
</dbReference>
<dbReference type="EMBL" id="JAGDFL010001334">
    <property type="protein sequence ID" value="KAG7376420.1"/>
    <property type="molecule type" value="Genomic_DNA"/>
</dbReference>
<protein>
    <submittedName>
        <fullName evidence="2">Uncharacterized protein</fullName>
    </submittedName>
</protein>
<keyword evidence="1" id="KW-1133">Transmembrane helix</keyword>
<comment type="caution">
    <text evidence="2">The sequence shown here is derived from an EMBL/GenBank/DDBJ whole genome shotgun (WGS) entry which is preliminary data.</text>
</comment>
<feature type="transmembrane region" description="Helical" evidence="1">
    <location>
        <begin position="143"/>
        <end position="167"/>
    </location>
</feature>